<accession>A0A9J6H5U2</accession>
<keyword evidence="2" id="KW-1185">Reference proteome</keyword>
<dbReference type="EMBL" id="JABSTR010000011">
    <property type="protein sequence ID" value="KAH9382183.1"/>
    <property type="molecule type" value="Genomic_DNA"/>
</dbReference>
<reference evidence="1 2" key="1">
    <citation type="journal article" date="2020" name="Cell">
        <title>Large-Scale Comparative Analyses of Tick Genomes Elucidate Their Genetic Diversity and Vector Capacities.</title>
        <authorList>
            <consortium name="Tick Genome and Microbiome Consortium (TIGMIC)"/>
            <person name="Jia N."/>
            <person name="Wang J."/>
            <person name="Shi W."/>
            <person name="Du L."/>
            <person name="Sun Y."/>
            <person name="Zhan W."/>
            <person name="Jiang J.F."/>
            <person name="Wang Q."/>
            <person name="Zhang B."/>
            <person name="Ji P."/>
            <person name="Bell-Sakyi L."/>
            <person name="Cui X.M."/>
            <person name="Yuan T.T."/>
            <person name="Jiang B.G."/>
            <person name="Yang W.F."/>
            <person name="Lam T.T."/>
            <person name="Chang Q.C."/>
            <person name="Ding S.J."/>
            <person name="Wang X.J."/>
            <person name="Zhu J.G."/>
            <person name="Ruan X.D."/>
            <person name="Zhao L."/>
            <person name="Wei J.T."/>
            <person name="Ye R.Z."/>
            <person name="Que T.C."/>
            <person name="Du C.H."/>
            <person name="Zhou Y.H."/>
            <person name="Cheng J.X."/>
            <person name="Dai P.F."/>
            <person name="Guo W.B."/>
            <person name="Han X.H."/>
            <person name="Huang E.J."/>
            <person name="Li L.F."/>
            <person name="Wei W."/>
            <person name="Gao Y.C."/>
            <person name="Liu J.Z."/>
            <person name="Shao H.Z."/>
            <person name="Wang X."/>
            <person name="Wang C.C."/>
            <person name="Yang T.C."/>
            <person name="Huo Q.B."/>
            <person name="Li W."/>
            <person name="Chen H.Y."/>
            <person name="Chen S.E."/>
            <person name="Zhou L.G."/>
            <person name="Ni X.B."/>
            <person name="Tian J.H."/>
            <person name="Sheng Y."/>
            <person name="Liu T."/>
            <person name="Pan Y.S."/>
            <person name="Xia L.Y."/>
            <person name="Li J."/>
            <person name="Zhao F."/>
            <person name="Cao W.C."/>
        </authorList>
    </citation>
    <scope>NUCLEOTIDE SEQUENCE [LARGE SCALE GENOMIC DNA]</scope>
    <source>
        <strain evidence="1">HaeL-2018</strain>
    </source>
</reference>
<gene>
    <name evidence="1" type="ORF">HPB48_013334</name>
</gene>
<comment type="caution">
    <text evidence="1">The sequence shown here is derived from an EMBL/GenBank/DDBJ whole genome shotgun (WGS) entry which is preliminary data.</text>
</comment>
<dbReference type="GO" id="GO:0006281">
    <property type="term" value="P:DNA repair"/>
    <property type="evidence" value="ECO:0007669"/>
    <property type="project" value="UniProtKB-ARBA"/>
</dbReference>
<dbReference type="AlphaFoldDB" id="A0A9J6H5U2"/>
<organism evidence="1 2">
    <name type="scientific">Haemaphysalis longicornis</name>
    <name type="common">Bush tick</name>
    <dbReference type="NCBI Taxonomy" id="44386"/>
    <lineage>
        <taxon>Eukaryota</taxon>
        <taxon>Metazoa</taxon>
        <taxon>Ecdysozoa</taxon>
        <taxon>Arthropoda</taxon>
        <taxon>Chelicerata</taxon>
        <taxon>Arachnida</taxon>
        <taxon>Acari</taxon>
        <taxon>Parasitiformes</taxon>
        <taxon>Ixodida</taxon>
        <taxon>Ixodoidea</taxon>
        <taxon>Ixodidae</taxon>
        <taxon>Haemaphysalinae</taxon>
        <taxon>Haemaphysalis</taxon>
    </lineage>
</organism>
<dbReference type="Gene3D" id="3.90.320.10">
    <property type="match status" value="1"/>
</dbReference>
<dbReference type="Proteomes" id="UP000821853">
    <property type="component" value="Chromosome 9"/>
</dbReference>
<protein>
    <recommendedName>
        <fullName evidence="3">YqaJ viral recombinase domain-containing protein</fullName>
    </recommendedName>
</protein>
<proteinExistence type="predicted"/>
<sequence length="130" mass="14112">MARGQRMEGEAKQHILQILRAEGHGAKLEDHRLSIYPDCPFVGSSPDGVSAFDCSCCSGRRVLIEVKCPTKVENYFARNLFAPAAPLLHTDASVHGCDEDRHVYILCFCGGGHLAEDGIRSPTSNISVNA</sequence>
<dbReference type="InterPro" id="IPR011335">
    <property type="entry name" value="Restrct_endonuc-II-like"/>
</dbReference>
<evidence type="ECO:0000313" key="2">
    <source>
        <dbReference type="Proteomes" id="UP000821853"/>
    </source>
</evidence>
<name>A0A9J6H5U2_HAELO</name>
<dbReference type="VEuPathDB" id="VectorBase:HLOH_065395"/>
<dbReference type="SUPFAM" id="SSF52980">
    <property type="entry name" value="Restriction endonuclease-like"/>
    <property type="match status" value="1"/>
</dbReference>
<dbReference type="InterPro" id="IPR011604">
    <property type="entry name" value="PDDEXK-like_dom_sf"/>
</dbReference>
<evidence type="ECO:0000313" key="1">
    <source>
        <dbReference type="EMBL" id="KAH9382183.1"/>
    </source>
</evidence>
<evidence type="ECO:0008006" key="3">
    <source>
        <dbReference type="Google" id="ProtNLM"/>
    </source>
</evidence>